<accession>A0ABD3UW45</accession>
<evidence type="ECO:0000313" key="2">
    <source>
        <dbReference type="EMBL" id="KAL3852991.1"/>
    </source>
</evidence>
<comment type="caution">
    <text evidence="2">The sequence shown here is derived from an EMBL/GenBank/DDBJ whole genome shotgun (WGS) entry which is preliminary data.</text>
</comment>
<keyword evidence="1" id="KW-1133">Transmembrane helix</keyword>
<dbReference type="AlphaFoldDB" id="A0ABD3UW45"/>
<proteinExistence type="predicted"/>
<evidence type="ECO:0000256" key="1">
    <source>
        <dbReference type="SAM" id="Phobius"/>
    </source>
</evidence>
<name>A0ABD3UW45_SINWO</name>
<keyword evidence="1" id="KW-0472">Membrane</keyword>
<gene>
    <name evidence="2" type="ORF">ACJMK2_016588</name>
</gene>
<sequence>MNMVEKLCVCLYVSLFIADDKYNLYACFKCILCILIICIVLNVWLSRHACSPNIRIEFVSKVKTRIHEKADELKQFEDDVLRKDGKLANYLDKLFSLMFEEPDFSKKYLVYQYDQSLNNIGDFFPGVITAFLISILSQRSFAIKETSGCSPLSWFETRLVSWDVKEEDFRGLTSSRHDVRMMTHFREQLESYNFDTKFIQDVIYFVVEEELIAEIRRHFRTFDTMPWIVNMAHSDIIRIALYGLFQPSEVLVKKVNEIFLPYNEFNHLVCLHAQVPVYSYSYYDPVWKFLKNYGKRTNLTYNIFIDINNEEIKNKVKEEFGSTMVDFDKYFYLFSDDGNKCNEYFKNVLQMTILQNCNALIITDSLQGKYAAYMRASSDNLFCYVGTSSVFECNRDVLKSTLSWD</sequence>
<organism evidence="2 3">
    <name type="scientific">Sinanodonta woodiana</name>
    <name type="common">Chinese pond mussel</name>
    <name type="synonym">Anodonta woodiana</name>
    <dbReference type="NCBI Taxonomy" id="1069815"/>
    <lineage>
        <taxon>Eukaryota</taxon>
        <taxon>Metazoa</taxon>
        <taxon>Spiralia</taxon>
        <taxon>Lophotrochozoa</taxon>
        <taxon>Mollusca</taxon>
        <taxon>Bivalvia</taxon>
        <taxon>Autobranchia</taxon>
        <taxon>Heteroconchia</taxon>
        <taxon>Palaeoheterodonta</taxon>
        <taxon>Unionida</taxon>
        <taxon>Unionoidea</taxon>
        <taxon>Unionidae</taxon>
        <taxon>Unioninae</taxon>
        <taxon>Sinanodonta</taxon>
    </lineage>
</organism>
<dbReference type="Proteomes" id="UP001634394">
    <property type="component" value="Unassembled WGS sequence"/>
</dbReference>
<reference evidence="2 3" key="1">
    <citation type="submission" date="2024-11" db="EMBL/GenBank/DDBJ databases">
        <title>Chromosome-level genome assembly of the freshwater bivalve Anodonta woodiana.</title>
        <authorList>
            <person name="Chen X."/>
        </authorList>
    </citation>
    <scope>NUCLEOTIDE SEQUENCE [LARGE SCALE GENOMIC DNA]</scope>
    <source>
        <strain evidence="2">MN2024</strain>
        <tissue evidence="2">Gills</tissue>
    </source>
</reference>
<feature type="transmembrane region" description="Helical" evidence="1">
    <location>
        <begin position="22"/>
        <end position="45"/>
    </location>
</feature>
<evidence type="ECO:0000313" key="3">
    <source>
        <dbReference type="Proteomes" id="UP001634394"/>
    </source>
</evidence>
<keyword evidence="1" id="KW-0812">Transmembrane</keyword>
<protein>
    <submittedName>
        <fullName evidence="2">Uncharacterized protein</fullName>
    </submittedName>
</protein>
<dbReference type="EMBL" id="JBJQND010000015">
    <property type="protein sequence ID" value="KAL3852991.1"/>
    <property type="molecule type" value="Genomic_DNA"/>
</dbReference>
<keyword evidence="3" id="KW-1185">Reference proteome</keyword>